<feature type="domain" description="PepSY" evidence="3">
    <location>
        <begin position="166"/>
        <end position="221"/>
    </location>
</feature>
<feature type="region of interest" description="Disordered" evidence="1">
    <location>
        <begin position="25"/>
        <end position="123"/>
    </location>
</feature>
<dbReference type="RefSeq" id="WP_291797629.1">
    <property type="nucleotide sequence ID" value="NZ_BAAAPZ010000002.1"/>
</dbReference>
<feature type="chain" id="PRO_5046176167" description="PepSY domain-containing protein" evidence="2">
    <location>
        <begin position="27"/>
        <end position="222"/>
    </location>
</feature>
<protein>
    <recommendedName>
        <fullName evidence="3">PepSY domain-containing protein</fullName>
    </recommendedName>
</protein>
<accession>A0ABN2WE35</accession>
<sequence length="222" mass="22979">MKQLTRIRTLSLAVPAAAALALSACGSGGEATTSEDGTAAADTPEETTAPAEETTAPEGTESGGPASSLARSGELSAALAAVETAEQEAGGTAYDLDFDEADDDDDDDDDDRDDADDLREAHWSVSGFDGDREWEVHVSEDGASVLGTEEDRADDDDRREAEAASVTLVEALEAAVGDTPGTVDDASLDEEGGTLAWEISIYPEGQDRSTDVYVDAESGEIV</sequence>
<proteinExistence type="predicted"/>
<organism evidence="4 5">
    <name type="scientific">Brevibacterium salitolerans</name>
    <dbReference type="NCBI Taxonomy" id="1403566"/>
    <lineage>
        <taxon>Bacteria</taxon>
        <taxon>Bacillati</taxon>
        <taxon>Actinomycetota</taxon>
        <taxon>Actinomycetes</taxon>
        <taxon>Micrococcales</taxon>
        <taxon>Brevibacteriaceae</taxon>
        <taxon>Brevibacterium</taxon>
    </lineage>
</organism>
<feature type="signal peptide" evidence="2">
    <location>
        <begin position="1"/>
        <end position="26"/>
    </location>
</feature>
<feature type="region of interest" description="Disordered" evidence="1">
    <location>
        <begin position="139"/>
        <end position="162"/>
    </location>
</feature>
<comment type="caution">
    <text evidence="4">The sequence shown here is derived from an EMBL/GenBank/DDBJ whole genome shotgun (WGS) entry which is preliminary data.</text>
</comment>
<dbReference type="PROSITE" id="PS51257">
    <property type="entry name" value="PROKAR_LIPOPROTEIN"/>
    <property type="match status" value="1"/>
</dbReference>
<reference evidence="4 5" key="1">
    <citation type="journal article" date="2019" name="Int. J. Syst. Evol. Microbiol.">
        <title>The Global Catalogue of Microorganisms (GCM) 10K type strain sequencing project: providing services to taxonomists for standard genome sequencing and annotation.</title>
        <authorList>
            <consortium name="The Broad Institute Genomics Platform"/>
            <consortium name="The Broad Institute Genome Sequencing Center for Infectious Disease"/>
            <person name="Wu L."/>
            <person name="Ma J."/>
        </authorList>
    </citation>
    <scope>NUCLEOTIDE SEQUENCE [LARGE SCALE GENOMIC DNA]</scope>
    <source>
        <strain evidence="4 5">JCM 15900</strain>
    </source>
</reference>
<evidence type="ECO:0000313" key="5">
    <source>
        <dbReference type="Proteomes" id="UP001500984"/>
    </source>
</evidence>
<dbReference type="Gene3D" id="3.10.450.40">
    <property type="match status" value="1"/>
</dbReference>
<dbReference type="Pfam" id="PF03413">
    <property type="entry name" value="PepSY"/>
    <property type="match status" value="1"/>
</dbReference>
<evidence type="ECO:0000313" key="4">
    <source>
        <dbReference type="EMBL" id="GAA2090127.1"/>
    </source>
</evidence>
<evidence type="ECO:0000259" key="3">
    <source>
        <dbReference type="Pfam" id="PF03413"/>
    </source>
</evidence>
<keyword evidence="2" id="KW-0732">Signal</keyword>
<evidence type="ECO:0000256" key="2">
    <source>
        <dbReference type="SAM" id="SignalP"/>
    </source>
</evidence>
<gene>
    <name evidence="4" type="ORF">GCM10009823_06350</name>
</gene>
<dbReference type="EMBL" id="BAAAPZ010000002">
    <property type="protein sequence ID" value="GAA2090127.1"/>
    <property type="molecule type" value="Genomic_DNA"/>
</dbReference>
<dbReference type="Proteomes" id="UP001500984">
    <property type="component" value="Unassembled WGS sequence"/>
</dbReference>
<feature type="compositionally biased region" description="Low complexity" evidence="1">
    <location>
        <begin position="35"/>
        <end position="60"/>
    </location>
</feature>
<dbReference type="InterPro" id="IPR025711">
    <property type="entry name" value="PepSY"/>
</dbReference>
<name>A0ABN2WE35_9MICO</name>
<keyword evidence="5" id="KW-1185">Reference proteome</keyword>
<evidence type="ECO:0000256" key="1">
    <source>
        <dbReference type="SAM" id="MobiDB-lite"/>
    </source>
</evidence>
<feature type="compositionally biased region" description="Acidic residues" evidence="1">
    <location>
        <begin position="96"/>
        <end position="117"/>
    </location>
</feature>